<dbReference type="InterPro" id="IPR019004">
    <property type="entry name" value="YqeY/Aim41"/>
</dbReference>
<accession>X1BKY7</accession>
<organism evidence="1">
    <name type="scientific">marine sediment metagenome</name>
    <dbReference type="NCBI Taxonomy" id="412755"/>
    <lineage>
        <taxon>unclassified sequences</taxon>
        <taxon>metagenomes</taxon>
        <taxon>ecological metagenomes</taxon>
    </lineage>
</organism>
<comment type="caution">
    <text evidence="1">The sequence shown here is derived from an EMBL/GenBank/DDBJ whole genome shotgun (WGS) entry which is preliminary data.</text>
</comment>
<dbReference type="PANTHER" id="PTHR28055:SF1">
    <property type="entry name" value="ALTERED INHERITANCE OF MITOCHONDRIA PROTEIN 41, MITOCHONDRIAL"/>
    <property type="match status" value="1"/>
</dbReference>
<gene>
    <name evidence="1" type="ORF">S01H4_33726</name>
</gene>
<reference evidence="1" key="1">
    <citation type="journal article" date="2014" name="Front. Microbiol.">
        <title>High frequency of phylogenetically diverse reductive dehalogenase-homologous genes in deep subseafloor sedimentary metagenomes.</title>
        <authorList>
            <person name="Kawai M."/>
            <person name="Futagami T."/>
            <person name="Toyoda A."/>
            <person name="Takaki Y."/>
            <person name="Nishi S."/>
            <person name="Hori S."/>
            <person name="Arai W."/>
            <person name="Tsubouchi T."/>
            <person name="Morono Y."/>
            <person name="Uchiyama I."/>
            <person name="Ito T."/>
            <person name="Fujiyama A."/>
            <person name="Inagaki F."/>
            <person name="Takami H."/>
        </authorList>
    </citation>
    <scope>NUCLEOTIDE SEQUENCE</scope>
    <source>
        <strain evidence="1">Expedition CK06-06</strain>
    </source>
</reference>
<dbReference type="SUPFAM" id="SSF89095">
    <property type="entry name" value="GatB/YqeY motif"/>
    <property type="match status" value="1"/>
</dbReference>
<protein>
    <recommendedName>
        <fullName evidence="2">Asn/Gln amidotransferase domain-containing protein</fullName>
    </recommendedName>
</protein>
<dbReference type="PANTHER" id="PTHR28055">
    <property type="entry name" value="ALTERED INHERITANCE OF MITOCHONDRIA PROTEIN 41, MITOCHONDRIAL"/>
    <property type="match status" value="1"/>
</dbReference>
<dbReference type="AlphaFoldDB" id="X1BKY7"/>
<evidence type="ECO:0000313" key="1">
    <source>
        <dbReference type="EMBL" id="GAG81857.1"/>
    </source>
</evidence>
<evidence type="ECO:0008006" key="2">
    <source>
        <dbReference type="Google" id="ProtNLM"/>
    </source>
</evidence>
<dbReference type="GO" id="GO:0016884">
    <property type="term" value="F:carbon-nitrogen ligase activity, with glutamine as amido-N-donor"/>
    <property type="evidence" value="ECO:0007669"/>
    <property type="project" value="InterPro"/>
</dbReference>
<name>X1BKY7_9ZZZZ</name>
<dbReference type="Gene3D" id="1.10.10.410">
    <property type="match status" value="1"/>
</dbReference>
<dbReference type="EMBL" id="BART01017778">
    <property type="protein sequence ID" value="GAG81857.1"/>
    <property type="molecule type" value="Genomic_DNA"/>
</dbReference>
<sequence>QKYLPEQLSEEEIKKLAKEVIDKIGAKEIKDMGKVMQELMSQVKGKADGSQVGKIVKELLET</sequence>
<proteinExistence type="predicted"/>
<dbReference type="InterPro" id="IPR023168">
    <property type="entry name" value="GatB_Yqey_C_2"/>
</dbReference>
<feature type="non-terminal residue" evidence="1">
    <location>
        <position position="1"/>
    </location>
</feature>
<dbReference type="InterPro" id="IPR003789">
    <property type="entry name" value="Asn/Gln_tRNA_amidoTrase-B-like"/>
</dbReference>
<dbReference type="Pfam" id="PF09424">
    <property type="entry name" value="YqeY"/>
    <property type="match status" value="1"/>
</dbReference>